<dbReference type="EMBL" id="JABAGI010000003">
    <property type="protein sequence ID" value="NME61881.1"/>
    <property type="molecule type" value="Genomic_DNA"/>
</dbReference>
<dbReference type="AlphaFoldDB" id="A0A7X9NQG3"/>
<feature type="transmembrane region" description="Helical" evidence="1">
    <location>
        <begin position="181"/>
        <end position="199"/>
    </location>
</feature>
<proteinExistence type="predicted"/>
<sequence>MEIENLGELQSCDQLDREKKQLEADDWYIRQLPTALVAWRINDMQILLESGFRYTLHERLDGDLAAREAYRAALPQATSDLKKLISRLGSFWEESVPDMAVAIRRFETFLSGWRTYMRESWPDGWESLLAECHRLAAMRRTEIEEQRSRATLMQTWVSLIVALSAFLVSVIPLGWPNWMRFTTVGAVIMLVVLISIEQWRVLSGHQSIADNLGQRFHRPAERARHTYRKKHRQR</sequence>
<comment type="caution">
    <text evidence="2">The sequence shown here is derived from an EMBL/GenBank/DDBJ whole genome shotgun (WGS) entry which is preliminary data.</text>
</comment>
<organism evidence="2 3">
    <name type="scientific">Bifidobacterium thermophilum</name>
    <dbReference type="NCBI Taxonomy" id="33905"/>
    <lineage>
        <taxon>Bacteria</taxon>
        <taxon>Bacillati</taxon>
        <taxon>Actinomycetota</taxon>
        <taxon>Actinomycetes</taxon>
        <taxon>Bifidobacteriales</taxon>
        <taxon>Bifidobacteriaceae</taxon>
        <taxon>Bifidobacterium</taxon>
    </lineage>
</organism>
<reference evidence="2 3" key="1">
    <citation type="submission" date="2020-04" db="EMBL/GenBank/DDBJ databases">
        <authorList>
            <person name="Hitch T.C.A."/>
            <person name="Wylensek D."/>
            <person name="Clavel T."/>
        </authorList>
    </citation>
    <scope>NUCLEOTIDE SEQUENCE [LARGE SCALE GENOMIC DNA]</scope>
    <source>
        <strain evidence="2 3">BSM-130-P53-3C</strain>
    </source>
</reference>
<evidence type="ECO:0000256" key="1">
    <source>
        <dbReference type="SAM" id="Phobius"/>
    </source>
</evidence>
<gene>
    <name evidence="2" type="ORF">HF844_03555</name>
</gene>
<keyword evidence="1" id="KW-0812">Transmembrane</keyword>
<keyword evidence="1" id="KW-0472">Membrane</keyword>
<evidence type="ECO:0000313" key="2">
    <source>
        <dbReference type="EMBL" id="NME61881.1"/>
    </source>
</evidence>
<dbReference type="Proteomes" id="UP000588369">
    <property type="component" value="Unassembled WGS sequence"/>
</dbReference>
<accession>A0A7X9NQG3</accession>
<feature type="transmembrane region" description="Helical" evidence="1">
    <location>
        <begin position="156"/>
        <end position="175"/>
    </location>
</feature>
<protein>
    <submittedName>
        <fullName evidence="2">Uncharacterized protein</fullName>
    </submittedName>
</protein>
<name>A0A7X9NQG3_9BIFI</name>
<keyword evidence="1" id="KW-1133">Transmembrane helix</keyword>
<dbReference type="RefSeq" id="WP_168983981.1">
    <property type="nucleotide sequence ID" value="NZ_JABAGI010000003.1"/>
</dbReference>
<evidence type="ECO:0000313" key="3">
    <source>
        <dbReference type="Proteomes" id="UP000588369"/>
    </source>
</evidence>